<evidence type="ECO:0000313" key="5">
    <source>
        <dbReference type="EMBL" id="ORY29732.1"/>
    </source>
</evidence>
<proteinExistence type="predicted"/>
<reference evidence="5 6" key="1">
    <citation type="submission" date="2016-07" db="EMBL/GenBank/DDBJ databases">
        <title>Pervasive Adenine N6-methylation of Active Genes in Fungi.</title>
        <authorList>
            <consortium name="DOE Joint Genome Institute"/>
            <person name="Mondo S.J."/>
            <person name="Dannebaum R.O."/>
            <person name="Kuo R.C."/>
            <person name="Labutti K."/>
            <person name="Haridas S."/>
            <person name="Kuo A."/>
            <person name="Salamov A."/>
            <person name="Ahrendt S.R."/>
            <person name="Lipzen A."/>
            <person name="Sullivan W."/>
            <person name="Andreopoulos W.B."/>
            <person name="Clum A."/>
            <person name="Lindquist E."/>
            <person name="Daum C."/>
            <person name="Ramamoorthy G.K."/>
            <person name="Gryganskyi A."/>
            <person name="Culley D."/>
            <person name="Magnuson J.K."/>
            <person name="James T.Y."/>
            <person name="O'Malley M.A."/>
            <person name="Stajich J.E."/>
            <person name="Spatafora J.W."/>
            <person name="Visel A."/>
            <person name="Grigoriev I.V."/>
        </authorList>
    </citation>
    <scope>NUCLEOTIDE SEQUENCE [LARGE SCALE GENOMIC DNA]</scope>
    <source>
        <strain evidence="5 6">JEL800</strain>
    </source>
</reference>
<dbReference type="InterPro" id="IPR036887">
    <property type="entry name" value="HTH_APSES_sf"/>
</dbReference>
<evidence type="ECO:0000256" key="1">
    <source>
        <dbReference type="ARBA" id="ARBA00022737"/>
    </source>
</evidence>
<protein>
    <submittedName>
        <fullName evidence="5">Apses-domain-containing protein</fullName>
    </submittedName>
</protein>
<sequence>MEPVVDDVVMEEASSSKSVESTPSLATTTAPSPPAIVLEKAVKKSAKKERLPAKKKEQLVPSASQPVVLNTYSKIEVWECNIKNIGLMRRVKDGWFNATQILKLAGYGEKAKRSKILEKMHLGIHEKVQGGFGRYQGTWIPRARALELAEEYNVVGLLKPMFECSESDTMIDMQLYTKPNKKENVEGAEIM</sequence>
<feature type="compositionally biased region" description="Low complexity" evidence="3">
    <location>
        <begin position="21"/>
        <end position="30"/>
    </location>
</feature>
<dbReference type="InterPro" id="IPR051642">
    <property type="entry name" value="SWI6-like"/>
</dbReference>
<accession>A0A1Y2B4G4</accession>
<evidence type="ECO:0000256" key="3">
    <source>
        <dbReference type="SAM" id="MobiDB-lite"/>
    </source>
</evidence>
<name>A0A1Y2B4G4_9FUNG</name>
<dbReference type="GO" id="GO:0030907">
    <property type="term" value="C:MBF transcription complex"/>
    <property type="evidence" value="ECO:0007669"/>
    <property type="project" value="TreeGrafter"/>
</dbReference>
<feature type="domain" description="HTH APSES-type" evidence="4">
    <location>
        <begin position="67"/>
        <end position="174"/>
    </location>
</feature>
<gene>
    <name evidence="5" type="ORF">BCR33DRAFT_573919</name>
</gene>
<evidence type="ECO:0000259" key="4">
    <source>
        <dbReference type="PROSITE" id="PS51299"/>
    </source>
</evidence>
<dbReference type="GO" id="GO:0003677">
    <property type="term" value="F:DNA binding"/>
    <property type="evidence" value="ECO:0007669"/>
    <property type="project" value="InterPro"/>
</dbReference>
<keyword evidence="6" id="KW-1185">Reference proteome</keyword>
<dbReference type="InterPro" id="IPR018004">
    <property type="entry name" value="KilA/APSES_HTH"/>
</dbReference>
<dbReference type="PANTHER" id="PTHR43828:SF3">
    <property type="entry name" value="CHROMO DOMAIN-CONTAINING PROTEIN"/>
    <property type="match status" value="1"/>
</dbReference>
<dbReference type="SMART" id="SM01252">
    <property type="entry name" value="KilA-N"/>
    <property type="match status" value="1"/>
</dbReference>
<dbReference type="SUPFAM" id="SSF54616">
    <property type="entry name" value="DNA-binding domain of Mlu1-box binding protein MBP1"/>
    <property type="match status" value="1"/>
</dbReference>
<feature type="region of interest" description="Disordered" evidence="3">
    <location>
        <begin position="11"/>
        <end position="32"/>
    </location>
</feature>
<dbReference type="InterPro" id="IPR003163">
    <property type="entry name" value="Tscrpt_reg_HTH_APSES-type"/>
</dbReference>
<dbReference type="STRING" id="329046.A0A1Y2B4G4"/>
<dbReference type="Gene3D" id="3.10.260.10">
    <property type="entry name" value="Transcription regulator HTH, APSES-type DNA-binding domain"/>
    <property type="match status" value="1"/>
</dbReference>
<dbReference type="PANTHER" id="PTHR43828">
    <property type="entry name" value="ASPARAGINASE"/>
    <property type="match status" value="1"/>
</dbReference>
<dbReference type="OrthoDB" id="6718656at2759"/>
<keyword evidence="1" id="KW-0677">Repeat</keyword>
<dbReference type="GO" id="GO:0033309">
    <property type="term" value="C:SBF transcription complex"/>
    <property type="evidence" value="ECO:0007669"/>
    <property type="project" value="TreeGrafter"/>
</dbReference>
<dbReference type="GO" id="GO:0000981">
    <property type="term" value="F:DNA-binding transcription factor activity, RNA polymerase II-specific"/>
    <property type="evidence" value="ECO:0007669"/>
    <property type="project" value="UniProtKB-ARBA"/>
</dbReference>
<dbReference type="PROSITE" id="PS51299">
    <property type="entry name" value="HTH_APSES"/>
    <property type="match status" value="1"/>
</dbReference>
<comment type="caution">
    <text evidence="5">The sequence shown here is derived from an EMBL/GenBank/DDBJ whole genome shotgun (WGS) entry which is preliminary data.</text>
</comment>
<organism evidence="5 6">
    <name type="scientific">Rhizoclosmatium globosum</name>
    <dbReference type="NCBI Taxonomy" id="329046"/>
    <lineage>
        <taxon>Eukaryota</taxon>
        <taxon>Fungi</taxon>
        <taxon>Fungi incertae sedis</taxon>
        <taxon>Chytridiomycota</taxon>
        <taxon>Chytridiomycota incertae sedis</taxon>
        <taxon>Chytridiomycetes</taxon>
        <taxon>Chytridiales</taxon>
        <taxon>Chytriomycetaceae</taxon>
        <taxon>Rhizoclosmatium</taxon>
    </lineage>
</organism>
<keyword evidence="2" id="KW-0040">ANK repeat</keyword>
<dbReference type="EMBL" id="MCGO01000086">
    <property type="protein sequence ID" value="ORY29732.1"/>
    <property type="molecule type" value="Genomic_DNA"/>
</dbReference>
<dbReference type="Proteomes" id="UP000193642">
    <property type="component" value="Unassembled WGS sequence"/>
</dbReference>
<evidence type="ECO:0000256" key="2">
    <source>
        <dbReference type="ARBA" id="ARBA00023043"/>
    </source>
</evidence>
<dbReference type="AlphaFoldDB" id="A0A1Y2B4G4"/>
<evidence type="ECO:0000313" key="6">
    <source>
        <dbReference type="Proteomes" id="UP000193642"/>
    </source>
</evidence>
<dbReference type="Pfam" id="PF04383">
    <property type="entry name" value="KilA-N"/>
    <property type="match status" value="1"/>
</dbReference>